<sequence length="283" mass="30688">MSRLIPITDAADERLGDYVKLREVSLRKLLEAEHGLFIAEGDKVIRRAAEGGYEPRSFLLAERWLASLEDVLARWPEVPVYVVSPELAEEVTGFHVHRGAIASYHRKPAPDLGTMLEGARRVVILDDIVDHQNVGAIFRNAAGLGVDAVLVTPGCADPLYRRSVKVSMGTVFQIPWTRLTSWPADLERVREHGFVTAALALNDDSITLDDLAARELPKLALLFGTEGHGLKSHVLDATDLTVRIPMSGNVDSLNVGAAAAVTFYATRPPDASAGVGVVLELGE</sequence>
<dbReference type="InterPro" id="IPR001537">
    <property type="entry name" value="SpoU_MeTrfase"/>
</dbReference>
<keyword evidence="5" id="KW-1185">Reference proteome</keyword>
<dbReference type="Gene3D" id="3.30.1330.30">
    <property type="match status" value="1"/>
</dbReference>
<dbReference type="InterPro" id="IPR029026">
    <property type="entry name" value="tRNA_m1G_MTases_N"/>
</dbReference>
<name>A0ABV6QLW9_9ACTN</name>
<dbReference type="Gene3D" id="3.40.1280.10">
    <property type="match status" value="1"/>
</dbReference>
<evidence type="ECO:0000259" key="3">
    <source>
        <dbReference type="Pfam" id="PF00588"/>
    </source>
</evidence>
<dbReference type="Proteomes" id="UP001589890">
    <property type="component" value="Unassembled WGS sequence"/>
</dbReference>
<evidence type="ECO:0000313" key="4">
    <source>
        <dbReference type="EMBL" id="MFC0625631.1"/>
    </source>
</evidence>
<evidence type="ECO:0000256" key="1">
    <source>
        <dbReference type="ARBA" id="ARBA00022603"/>
    </source>
</evidence>
<proteinExistence type="predicted"/>
<dbReference type="SUPFAM" id="SSF55315">
    <property type="entry name" value="L30e-like"/>
    <property type="match status" value="1"/>
</dbReference>
<protein>
    <submittedName>
        <fullName evidence="4">TrmH family RNA methyltransferase</fullName>
    </submittedName>
</protein>
<comment type="caution">
    <text evidence="4">The sequence shown here is derived from an EMBL/GenBank/DDBJ whole genome shotgun (WGS) entry which is preliminary data.</text>
</comment>
<dbReference type="InterPro" id="IPR051259">
    <property type="entry name" value="rRNA_Methyltransferase"/>
</dbReference>
<dbReference type="EMBL" id="JBHLTC010000018">
    <property type="protein sequence ID" value="MFC0625631.1"/>
    <property type="molecule type" value="Genomic_DNA"/>
</dbReference>
<dbReference type="PANTHER" id="PTHR43191:SF12">
    <property type="entry name" value="RRNA METHYLASE"/>
    <property type="match status" value="1"/>
</dbReference>
<dbReference type="GO" id="GO:0008168">
    <property type="term" value="F:methyltransferase activity"/>
    <property type="evidence" value="ECO:0007669"/>
    <property type="project" value="UniProtKB-KW"/>
</dbReference>
<dbReference type="InterPro" id="IPR029028">
    <property type="entry name" value="Alpha/beta_knot_MTases"/>
</dbReference>
<dbReference type="InterPro" id="IPR029064">
    <property type="entry name" value="Ribosomal_eL30-like_sf"/>
</dbReference>
<dbReference type="Pfam" id="PF00588">
    <property type="entry name" value="SpoU_methylase"/>
    <property type="match status" value="1"/>
</dbReference>
<dbReference type="PANTHER" id="PTHR43191">
    <property type="entry name" value="RRNA METHYLTRANSFERASE 3"/>
    <property type="match status" value="1"/>
</dbReference>
<dbReference type="GO" id="GO:0032259">
    <property type="term" value="P:methylation"/>
    <property type="evidence" value="ECO:0007669"/>
    <property type="project" value="UniProtKB-KW"/>
</dbReference>
<gene>
    <name evidence="4" type="ORF">ACFFGN_16225</name>
</gene>
<evidence type="ECO:0000256" key="2">
    <source>
        <dbReference type="ARBA" id="ARBA00022679"/>
    </source>
</evidence>
<keyword evidence="2" id="KW-0808">Transferase</keyword>
<dbReference type="RefSeq" id="WP_380048244.1">
    <property type="nucleotide sequence ID" value="NZ_JBHLTC010000018.1"/>
</dbReference>
<keyword evidence="1 4" id="KW-0489">Methyltransferase</keyword>
<reference evidence="4 5" key="1">
    <citation type="submission" date="2024-09" db="EMBL/GenBank/DDBJ databases">
        <authorList>
            <person name="Sun Q."/>
            <person name="Mori K."/>
        </authorList>
    </citation>
    <scope>NUCLEOTIDE SEQUENCE [LARGE SCALE GENOMIC DNA]</scope>
    <source>
        <strain evidence="4 5">CGMCC 1.15906</strain>
    </source>
</reference>
<evidence type="ECO:0000313" key="5">
    <source>
        <dbReference type="Proteomes" id="UP001589890"/>
    </source>
</evidence>
<accession>A0ABV6QLW9</accession>
<dbReference type="CDD" id="cd18095">
    <property type="entry name" value="SpoU-like_rRNA-MTase"/>
    <property type="match status" value="1"/>
</dbReference>
<feature type="domain" description="tRNA/rRNA methyltransferase SpoU type" evidence="3">
    <location>
        <begin position="122"/>
        <end position="264"/>
    </location>
</feature>
<dbReference type="SUPFAM" id="SSF75217">
    <property type="entry name" value="alpha/beta knot"/>
    <property type="match status" value="1"/>
</dbReference>
<organism evidence="4 5">
    <name type="scientific">Kribbella deserti</name>
    <dbReference type="NCBI Taxonomy" id="1926257"/>
    <lineage>
        <taxon>Bacteria</taxon>
        <taxon>Bacillati</taxon>
        <taxon>Actinomycetota</taxon>
        <taxon>Actinomycetes</taxon>
        <taxon>Propionibacteriales</taxon>
        <taxon>Kribbellaceae</taxon>
        <taxon>Kribbella</taxon>
    </lineage>
</organism>